<evidence type="ECO:0008006" key="3">
    <source>
        <dbReference type="Google" id="ProtNLM"/>
    </source>
</evidence>
<keyword evidence="2" id="KW-1185">Reference proteome</keyword>
<protein>
    <recommendedName>
        <fullName evidence="3">Tyrosine specific protein phosphatases domain-containing protein</fullName>
    </recommendedName>
</protein>
<dbReference type="AlphaFoldDB" id="A0A139GWV5"/>
<organism evidence="1 2">
    <name type="scientific">Pseudocercospora eumusae</name>
    <dbReference type="NCBI Taxonomy" id="321146"/>
    <lineage>
        <taxon>Eukaryota</taxon>
        <taxon>Fungi</taxon>
        <taxon>Dikarya</taxon>
        <taxon>Ascomycota</taxon>
        <taxon>Pezizomycotina</taxon>
        <taxon>Dothideomycetes</taxon>
        <taxon>Dothideomycetidae</taxon>
        <taxon>Mycosphaerellales</taxon>
        <taxon>Mycosphaerellaceae</taxon>
        <taxon>Pseudocercospora</taxon>
    </lineage>
</organism>
<dbReference type="SUPFAM" id="SSF52799">
    <property type="entry name" value="(Phosphotyrosine protein) phosphatases II"/>
    <property type="match status" value="2"/>
</dbReference>
<dbReference type="STRING" id="321146.A0A139GWV5"/>
<dbReference type="GO" id="GO:0004721">
    <property type="term" value="F:phosphoprotein phosphatase activity"/>
    <property type="evidence" value="ECO:0007669"/>
    <property type="project" value="InterPro"/>
</dbReference>
<dbReference type="InterPro" id="IPR026893">
    <property type="entry name" value="Tyr/Ser_Pase_IphP-type"/>
</dbReference>
<gene>
    <name evidence="1" type="ORF">AC578_10088</name>
</gene>
<sequence>MPAAYNTEDVLATHILQPIHKDIVRDIYSKSPFVIIPGTFNARDLAADAEDIRPGLIYRSGSLENLSTPGFAVLRKLGIRTIFDLRSLKETTAHPDPSIEGIRVVWQPSTVDNPTVAASDTIQAKVANGLDVHTMYKDLLESHKMAFRAVFYHILHMPGVPFIIHCTAGKRQRQATQTNEESAKPQTGKDRTGVLSALILSLAGADVEDIQRDYMLTRVGVEPVREFLLGKIMQRREKMDLDSAKAMAALDFPSNAMKKLLNTVDKKFGGVEGYVRYELGFGKHEVEAMKRNLSG</sequence>
<dbReference type="InterPro" id="IPR029021">
    <property type="entry name" value="Prot-tyrosine_phosphatase-like"/>
</dbReference>
<dbReference type="PANTHER" id="PTHR31126:SF73">
    <property type="entry name" value="TYROSINE SPECIFIC PROTEIN PHOSPHATASES DOMAIN-CONTAINING PROTEIN"/>
    <property type="match status" value="1"/>
</dbReference>
<dbReference type="Gene3D" id="3.90.190.10">
    <property type="entry name" value="Protein tyrosine phosphatase superfamily"/>
    <property type="match status" value="2"/>
</dbReference>
<evidence type="ECO:0000313" key="2">
    <source>
        <dbReference type="Proteomes" id="UP000070133"/>
    </source>
</evidence>
<dbReference type="PANTHER" id="PTHR31126">
    <property type="entry name" value="TYROSINE-PROTEIN PHOSPHATASE"/>
    <property type="match status" value="1"/>
</dbReference>
<dbReference type="EMBL" id="LFZN01000268">
    <property type="protein sequence ID" value="KXS94676.1"/>
    <property type="molecule type" value="Genomic_DNA"/>
</dbReference>
<proteinExistence type="predicted"/>
<evidence type="ECO:0000313" key="1">
    <source>
        <dbReference type="EMBL" id="KXS94676.1"/>
    </source>
</evidence>
<reference evidence="1 2" key="1">
    <citation type="submission" date="2015-07" db="EMBL/GenBank/DDBJ databases">
        <title>Comparative genomics of the Sigatoka disease complex on banana suggests a link between parallel evolutionary changes in Pseudocercospora fijiensis and Pseudocercospora eumusae and increased virulence on the banana host.</title>
        <authorList>
            <person name="Chang T.-C."/>
            <person name="Salvucci A."/>
            <person name="Crous P.W."/>
            <person name="Stergiopoulos I."/>
        </authorList>
    </citation>
    <scope>NUCLEOTIDE SEQUENCE [LARGE SCALE GENOMIC DNA]</scope>
    <source>
        <strain evidence="1 2">CBS 114824</strain>
    </source>
</reference>
<dbReference type="Pfam" id="PF13350">
    <property type="entry name" value="Y_phosphatase3"/>
    <property type="match status" value="2"/>
</dbReference>
<dbReference type="Proteomes" id="UP000070133">
    <property type="component" value="Unassembled WGS sequence"/>
</dbReference>
<dbReference type="OrthoDB" id="449382at2759"/>
<accession>A0A139GWV5</accession>
<name>A0A139GWV5_9PEZI</name>
<comment type="caution">
    <text evidence="1">The sequence shown here is derived from an EMBL/GenBank/DDBJ whole genome shotgun (WGS) entry which is preliminary data.</text>
</comment>